<organism evidence="4 5">
    <name type="scientific">Actinomortierella ambigua</name>
    <dbReference type="NCBI Taxonomy" id="1343610"/>
    <lineage>
        <taxon>Eukaryota</taxon>
        <taxon>Fungi</taxon>
        <taxon>Fungi incertae sedis</taxon>
        <taxon>Mucoromycota</taxon>
        <taxon>Mortierellomycotina</taxon>
        <taxon>Mortierellomycetes</taxon>
        <taxon>Mortierellales</taxon>
        <taxon>Mortierellaceae</taxon>
        <taxon>Actinomortierella</taxon>
    </lineage>
</organism>
<feature type="compositionally biased region" description="Low complexity" evidence="1">
    <location>
        <begin position="9"/>
        <end position="23"/>
    </location>
</feature>
<dbReference type="SUPFAM" id="SSF52047">
    <property type="entry name" value="RNI-like"/>
    <property type="match status" value="1"/>
</dbReference>
<dbReference type="OrthoDB" id="550575at2759"/>
<feature type="domain" description="F-box" evidence="2">
    <location>
        <begin position="151"/>
        <end position="200"/>
    </location>
</feature>
<reference evidence="4" key="1">
    <citation type="journal article" date="2020" name="Fungal Divers.">
        <title>Resolving the Mortierellaceae phylogeny through synthesis of multi-gene phylogenetics and phylogenomics.</title>
        <authorList>
            <person name="Vandepol N."/>
            <person name="Liber J."/>
            <person name="Desiro A."/>
            <person name="Na H."/>
            <person name="Kennedy M."/>
            <person name="Barry K."/>
            <person name="Grigoriev I.V."/>
            <person name="Miller A.N."/>
            <person name="O'Donnell K."/>
            <person name="Stajich J.E."/>
            <person name="Bonito G."/>
        </authorList>
    </citation>
    <scope>NUCLEOTIDE SEQUENCE</scope>
    <source>
        <strain evidence="4">BC1065</strain>
    </source>
</reference>
<dbReference type="EMBL" id="JAAAJB010000476">
    <property type="protein sequence ID" value="KAG0255146.1"/>
    <property type="molecule type" value="Genomic_DNA"/>
</dbReference>
<protein>
    <submittedName>
        <fullName evidence="4">Antagonist of MEN (Mitotic Exit Network)</fullName>
    </submittedName>
</protein>
<evidence type="ECO:0000313" key="5">
    <source>
        <dbReference type="Proteomes" id="UP000807716"/>
    </source>
</evidence>
<feature type="domain" description="F-box/LRR-repeat protein 15-like leucin rich repeat" evidence="3">
    <location>
        <begin position="321"/>
        <end position="524"/>
    </location>
</feature>
<name>A0A9P6PZG4_9FUNG</name>
<dbReference type="GO" id="GO:0031146">
    <property type="term" value="P:SCF-dependent proteasomal ubiquitin-dependent protein catabolic process"/>
    <property type="evidence" value="ECO:0007669"/>
    <property type="project" value="TreeGrafter"/>
</dbReference>
<evidence type="ECO:0000256" key="1">
    <source>
        <dbReference type="SAM" id="MobiDB-lite"/>
    </source>
</evidence>
<evidence type="ECO:0000313" key="4">
    <source>
        <dbReference type="EMBL" id="KAG0255146.1"/>
    </source>
</evidence>
<accession>A0A9P6PZG4</accession>
<dbReference type="InterPro" id="IPR032675">
    <property type="entry name" value="LRR_dom_sf"/>
</dbReference>
<keyword evidence="5" id="KW-1185">Reference proteome</keyword>
<dbReference type="Gene3D" id="1.20.1280.50">
    <property type="match status" value="1"/>
</dbReference>
<gene>
    <name evidence="4" type="primary">AMN1</name>
    <name evidence="4" type="ORF">DFQ27_006415</name>
</gene>
<dbReference type="Pfam" id="PF12937">
    <property type="entry name" value="F-box-like"/>
    <property type="match status" value="1"/>
</dbReference>
<dbReference type="SMART" id="SM00367">
    <property type="entry name" value="LRR_CC"/>
    <property type="match status" value="5"/>
</dbReference>
<evidence type="ECO:0000259" key="3">
    <source>
        <dbReference type="Pfam" id="PF25372"/>
    </source>
</evidence>
<sequence length="684" mass="74478">MESSGRGGSSSESKSRRSSAAQGSRRKGCTGSTTSNEVVRQHLTGVAGGGEYYPHIRHSKRISMAPHDAMQRRLAAIAAATSGSTSTALPMPYIPTVDDVAARRGSSSSTGTQERVVCWTDITRAEDEDMDLDTVDDGKIEDLDSEGQELPEILHLIFNALVHLTPPEDFSQRDLLQCLMVCKQWYVVGQKTLWRDIRFREPEQLHRFISFLQSTLPPRMPEADDQSQAEDDALRMPGAWGVEPVERLGIENGQSRRSVDVRMRMDGFDGQDEEEEEEEEEEADVIMSEASEASPYHQLVRETVDNSTLSFTSPKAVEQRILDRASAVKKIVLHKFKTLTDVEVLPLTTWFPNLTSIEFYICELLTDAVVISLAEHCPRLQFLLLPGCAKVTDEGIKAVARNCPRLRHLDLRACSLVSDDSLIEIAAHCPDLWHLNCGRVTGAHRVTGKSIVPIARNTNLNTLGLAGCGMTDEAVIKIAEYCREGLNRISLNCCVELTSASIRALMVFCPNLAVLEIKKCLRIRDMAPLNHFVRQRILVELCPDLQKRLVAYKVELASQQAATAAAAGRASGSAASSAVAGATAASSTTTTLWQESDDATHESQQQNPHSGSNRVQTGGAQAGATVLPSSSQTVPTSSSSAFTNSTTSTTEMNAIMTTTTTTTTTMTTTTTTASTANTTIVTTR</sequence>
<dbReference type="Gene3D" id="3.80.10.10">
    <property type="entry name" value="Ribonuclease Inhibitor"/>
    <property type="match status" value="1"/>
</dbReference>
<dbReference type="InterPro" id="IPR001810">
    <property type="entry name" value="F-box_dom"/>
</dbReference>
<dbReference type="PANTHER" id="PTHR13318:SF190">
    <property type="entry name" value="PARTNER OF PAIRED, ISOFORM B"/>
    <property type="match status" value="1"/>
</dbReference>
<dbReference type="Proteomes" id="UP000807716">
    <property type="component" value="Unassembled WGS sequence"/>
</dbReference>
<dbReference type="GO" id="GO:0019005">
    <property type="term" value="C:SCF ubiquitin ligase complex"/>
    <property type="evidence" value="ECO:0007669"/>
    <property type="project" value="TreeGrafter"/>
</dbReference>
<dbReference type="AlphaFoldDB" id="A0A9P6PZG4"/>
<dbReference type="InterPro" id="IPR057207">
    <property type="entry name" value="FBXL15_LRR"/>
</dbReference>
<feature type="region of interest" description="Disordered" evidence="1">
    <location>
        <begin position="1"/>
        <end position="40"/>
    </location>
</feature>
<dbReference type="Pfam" id="PF25372">
    <property type="entry name" value="DUF7885"/>
    <property type="match status" value="1"/>
</dbReference>
<feature type="compositionally biased region" description="Low complexity" evidence="1">
    <location>
        <begin position="628"/>
        <end position="652"/>
    </location>
</feature>
<feature type="region of interest" description="Disordered" evidence="1">
    <location>
        <begin position="589"/>
        <end position="652"/>
    </location>
</feature>
<proteinExistence type="predicted"/>
<comment type="caution">
    <text evidence="4">The sequence shown here is derived from an EMBL/GenBank/DDBJ whole genome shotgun (WGS) entry which is preliminary data.</text>
</comment>
<evidence type="ECO:0000259" key="2">
    <source>
        <dbReference type="Pfam" id="PF12937"/>
    </source>
</evidence>
<dbReference type="PANTHER" id="PTHR13318">
    <property type="entry name" value="PARTNER OF PAIRED, ISOFORM B-RELATED"/>
    <property type="match status" value="1"/>
</dbReference>
<dbReference type="InterPro" id="IPR006553">
    <property type="entry name" value="Leu-rich_rpt_Cys-con_subtyp"/>
</dbReference>
<feature type="compositionally biased region" description="Polar residues" evidence="1">
    <location>
        <begin position="602"/>
        <end position="619"/>
    </location>
</feature>